<dbReference type="Proteomes" id="UP000288096">
    <property type="component" value="Unassembled WGS sequence"/>
</dbReference>
<organism evidence="1 2">
    <name type="scientific">Desulfonema ishimotonii</name>
    <dbReference type="NCBI Taxonomy" id="45657"/>
    <lineage>
        <taxon>Bacteria</taxon>
        <taxon>Pseudomonadati</taxon>
        <taxon>Thermodesulfobacteriota</taxon>
        <taxon>Desulfobacteria</taxon>
        <taxon>Desulfobacterales</taxon>
        <taxon>Desulfococcaceae</taxon>
        <taxon>Desulfonema</taxon>
    </lineage>
</organism>
<dbReference type="EMBL" id="BEXT01000001">
    <property type="protein sequence ID" value="GBC59927.1"/>
    <property type="molecule type" value="Genomic_DNA"/>
</dbReference>
<dbReference type="RefSeq" id="WP_124327395.1">
    <property type="nucleotide sequence ID" value="NZ_BEXT01000001.1"/>
</dbReference>
<keyword evidence="2" id="KW-1185">Reference proteome</keyword>
<name>A0A401FSI8_9BACT</name>
<accession>A0A401FSI8</accession>
<evidence type="ECO:0000313" key="1">
    <source>
        <dbReference type="EMBL" id="GBC59927.1"/>
    </source>
</evidence>
<comment type="caution">
    <text evidence="1">The sequence shown here is derived from an EMBL/GenBank/DDBJ whole genome shotgun (WGS) entry which is preliminary data.</text>
</comment>
<evidence type="ECO:0000313" key="2">
    <source>
        <dbReference type="Proteomes" id="UP000288096"/>
    </source>
</evidence>
<dbReference type="OrthoDB" id="1050254at2"/>
<reference evidence="2" key="2">
    <citation type="submission" date="2019-01" db="EMBL/GenBank/DDBJ databases">
        <title>Genome sequence of Desulfonema ishimotonii strain Tokyo 01.</title>
        <authorList>
            <person name="Fukui M."/>
        </authorList>
    </citation>
    <scope>NUCLEOTIDE SEQUENCE [LARGE SCALE GENOMIC DNA]</scope>
    <source>
        <strain evidence="2">Tokyo 01</strain>
    </source>
</reference>
<gene>
    <name evidence="1" type="ORF">DENIS_0869</name>
</gene>
<dbReference type="AlphaFoldDB" id="A0A401FSI8"/>
<protein>
    <submittedName>
        <fullName evidence="1">Uncharacterized protein</fullName>
    </submittedName>
</protein>
<reference evidence="2" key="1">
    <citation type="submission" date="2017-11" db="EMBL/GenBank/DDBJ databases">
        <authorList>
            <person name="Watanabe M."/>
            <person name="Kojima H."/>
        </authorList>
    </citation>
    <scope>NUCLEOTIDE SEQUENCE [LARGE SCALE GENOMIC DNA]</scope>
    <source>
        <strain evidence="2">Tokyo 01</strain>
    </source>
</reference>
<proteinExistence type="predicted"/>
<sequence>METVSDSEKIVFDWIPLERVGPFVFGDLIEKYCDKFKLKQIPEEYNEKVGWQVWRKDSRFSVFSERERIVAVSCSTSCNYRNIDLIGISVKDVISILDTIPDSVEMIHLVEGPQKVYDFDDLELQLWAKNDVVETAICSGPFGGETGPHLKK</sequence>